<evidence type="ECO:0000256" key="1">
    <source>
        <dbReference type="SAM" id="MobiDB-lite"/>
    </source>
</evidence>
<dbReference type="Gene3D" id="1.10.510.10">
    <property type="entry name" value="Transferase(Phosphotransferase) domain 1"/>
    <property type="match status" value="1"/>
</dbReference>
<feature type="region of interest" description="Disordered" evidence="1">
    <location>
        <begin position="1139"/>
        <end position="1177"/>
    </location>
</feature>
<dbReference type="Gene3D" id="1.10.472.80">
    <property type="entry name" value="Ypt/Rab-GAP domain of gyp1p, domain 3"/>
    <property type="match status" value="1"/>
</dbReference>
<feature type="region of interest" description="Disordered" evidence="1">
    <location>
        <begin position="1430"/>
        <end position="1537"/>
    </location>
</feature>
<dbReference type="InterPro" id="IPR000719">
    <property type="entry name" value="Prot_kinase_dom"/>
</dbReference>
<reference evidence="5 6" key="1">
    <citation type="journal article" date="2017" name="Int. J. Parasitol.">
        <title>The genome of the protozoan parasite Cystoisospora suis and a reverse vaccinology approach to identify vaccine candidates.</title>
        <authorList>
            <person name="Palmieri N."/>
            <person name="Shrestha A."/>
            <person name="Ruttkowski B."/>
            <person name="Beck T."/>
            <person name="Vogl C."/>
            <person name="Tomley F."/>
            <person name="Blake D.P."/>
            <person name="Joachim A."/>
        </authorList>
    </citation>
    <scope>NUCLEOTIDE SEQUENCE [LARGE SCALE GENOMIC DNA]</scope>
    <source>
        <strain evidence="5 6">Wien I</strain>
    </source>
</reference>
<feature type="region of interest" description="Disordered" evidence="1">
    <location>
        <begin position="397"/>
        <end position="428"/>
    </location>
</feature>
<feature type="compositionally biased region" description="Acidic residues" evidence="1">
    <location>
        <begin position="2021"/>
        <end position="2032"/>
    </location>
</feature>
<feature type="compositionally biased region" description="Basic and acidic residues" evidence="1">
    <location>
        <begin position="2289"/>
        <end position="2305"/>
    </location>
</feature>
<dbReference type="Pfam" id="PF00566">
    <property type="entry name" value="RabGAP-TBC"/>
    <property type="match status" value="1"/>
</dbReference>
<feature type="compositionally biased region" description="Polar residues" evidence="1">
    <location>
        <begin position="1465"/>
        <end position="1487"/>
    </location>
</feature>
<organism evidence="5 6">
    <name type="scientific">Cystoisospora suis</name>
    <dbReference type="NCBI Taxonomy" id="483139"/>
    <lineage>
        <taxon>Eukaryota</taxon>
        <taxon>Sar</taxon>
        <taxon>Alveolata</taxon>
        <taxon>Apicomplexa</taxon>
        <taxon>Conoidasida</taxon>
        <taxon>Coccidia</taxon>
        <taxon>Eucoccidiorida</taxon>
        <taxon>Eimeriorina</taxon>
        <taxon>Sarcocystidae</taxon>
        <taxon>Cystoisospora</taxon>
    </lineage>
</organism>
<keyword evidence="5" id="KW-0418">Kinase</keyword>
<dbReference type="EMBL" id="MIGC01000256">
    <property type="protein sequence ID" value="PHJ25504.1"/>
    <property type="molecule type" value="Genomic_DNA"/>
</dbReference>
<feature type="domain" description="Protein kinase" evidence="2">
    <location>
        <begin position="157"/>
        <end position="592"/>
    </location>
</feature>
<feature type="compositionally biased region" description="Basic and acidic residues" evidence="1">
    <location>
        <begin position="1978"/>
        <end position="2018"/>
    </location>
</feature>
<dbReference type="InterPro" id="IPR039715">
    <property type="entry name" value="ZCCHC10"/>
</dbReference>
<name>A0A2C6LFQ7_9APIC</name>
<dbReference type="GO" id="GO:0005524">
    <property type="term" value="F:ATP binding"/>
    <property type="evidence" value="ECO:0007669"/>
    <property type="project" value="InterPro"/>
</dbReference>
<sequence>MGLGEKLPVNHHHHPHAIDMTRQHEFTSFCPVEDQYVPPQSQFLLGFQTFSVSESSPRIYSAFHSSGESSVKPWIDGLSRYLPSPPVDPPTHTCERSCKGSSGDHHISPSETSKRLIISSSSEAPTSSNTEIEDKETEPNDLLFLPNGIERNQPDKSSSSDHKVDGSSDLIQKRDEEEHDSLDEKTSPPLTSNRSSDESSSPSLEETREEEPAYRQVVSRFQELKRLRHPHLCAYTHILRKADRFFVVAEHWSLSLADIVHQRESQQTLSRHHLLSGPTLDQVDPSFDTRADNEHLRCQENLSTRGTAEGLHQAGTSSQRFHRHSFFSSTSSCAPVSSEAGGLSSTSSSNSCRSSSPSTASTGPPVSTPNLSRASPHLQFSSASSSSSLSHIIPSVPHVSSIPPSRSSPPTTASISSRISTPPVTQPSASLSLLLPESFLRRVAREILSALIFLNENGLVHLRLCPSTVLFDASGHVRLAEWGLSHLTNQGFLSPYTSLYPSPPFLTPQQGLVGPDILSVSSPCSKHDTWALGAILLYAIQGPCRISPRELHTSLTAASRGYEDDLSERWTRRLIDSDKQSSATQEINKETLALHGIEERDEGRRSGRDNVFSGRDLKDQEEGRKRYLLLNDLECCSTATGASEMLRGQDRNSSYVTSPSEECKQGGGDPLSLKSEENNSLLRDEEVKERNSALSVLLEAENCVWDDWRGCEGMFTKGESDRNVSEGFLLPGFSFHPERAEGIGGREAKVLPRTHALRTLREVERLALMLLYIHWAYEAHNETAVVRVGEKGAVDSRQSSRRIPINFTCIGRGLERRLRQKKTLLLKQMKFLIKSTCCFVEPAAYEALLALLTSDPGLQTRHTQDPRNGGGEYDLVCSSQHRSALDAGSSEGSIKTNQLEPVQTSLEYLEDALLWAILSFHVSWFSASRCPRAHSSVKGLAKSFGNPPLASIDSCQTVHGDSQSHSSSRPVVSSDDTNVRRSIETRRHAEEENVKNAEILSASSSSSSSSCRTSLSSSEVGSCPSSSNASSSSSLPSRFSSYLLQSSGLPKLPRGEIHPPSRVGHPHSRGLSHPLLIFLERCLCVNPETRPSPAEARGLAWFYDANEKVENRSVALSPLRTRGDPSACASDILLPKREERKRVGPSLSEGSPVGLRDEKEEEQREERQHNQKFPKESGVGACLEGGDMLWCPRSAAQAAKILLELEADADTLQGKKTTGASASASSLNFKDFLFRYHNVPLDEVFFWWQLKGGDVHAALAERGAFRPVPPILRLPLCCLLRSASSSPSSLCQREISALSSSTHEGGLVHVDSIARGSQSRERPSRSTSASLNTEARKGGANSGGGGAGRPIVSGVHTPELSQQQPEDLERVPLLSPLLDLRQLHSITDAHRCTTDSDPSESSPTAVCTCQKLQARGCQILESCAHQHPIKKNTHGRSCEGLREERSHSPYSPKERDRRSREGPDLSSSDSSYRQNRETSPSLSSLGNRNEVYDRPASPLRIPPGCQRAVELSLKEKGRDSFGGSPPSVPEGMNGSQDRDLIEGSTRKEEEELQGRILKGIGVVSECSFFATGFGKGRSWRDVDSPWIEGDARTRGVSIEDTVTAIQEADRFPISQMHEVRPRCLYTRQFHFLYQRLRVRLFRSLLAQLPKSRSRLTEEASVDIPPLLRPQIWATLLGVNFTAEVVAGPFLFDQLVIESLFIREAQQLRINEFSQCHEYHDLLGSRFGRRQLRRLLQALLAQAHSTVLTSSLNGGVSPSVSTPETSSSSIFASVRGLDAIAAPFQLLYVDHPQVALACLHQVLVQRGHHQLFGPDNVTAIHEQLACFSQLLHFVDPLLAIHLKRIGLHPDMYALSWILTLFSHALELQQLYLLWDSLLFQPPSFTLFVAVSLLHHLRCPLLQLAPDEESSALALLRAATAFLHIPSLCAAAVALQDATPVSVSIPFVARKLSHYHDSDRSRGGTGLSNSSGHHQLASKTSEEKRQGEEKIEVETESGDKGEENKKGPRMAKKETHRHNDLGSAEDDEEEDDDHDRESLEEGEGHTTKNFYIGDDDGDDEPSRPDSSLPPSLLQRPQRGKSSQEQEKGTRTRGSQDKEDKKKKKKGKSFMASMMQGPALMLMGPPRKANRPLFQEDHSDGTEEEERRISDPLQALMDEDEEADRWWETTGSNLYSSFVFMTEGQALSTSRSTRPPPQAGVLSNMLARGDSSPPLLTVDDLLEHRESSTVLDVRTPDAFATVHFDGSKNVASDTSSAILTSVLSAAAKAAASTAAYFPDSFPESSCIITHENESSGESLEKGFSERSLHAAPSLSSSSSRGGGGISGVSTPFSSRLLSSGRQLLLPSSASASSTASTVSSIDSSSHSPGEISGDVKGSAATVARNAVVGSSASQNPLSHCDGAGEAQYSQKSQSVAPWIRSGMSHKLHLVVVTGNRADPGFELATRLQRAGVLHVCVLLGGIDAIVADAPTCFLVRG</sequence>
<feature type="compositionally biased region" description="Low complexity" evidence="1">
    <location>
        <begin position="2352"/>
        <end position="2364"/>
    </location>
</feature>
<gene>
    <name evidence="5" type="ORF">CSUI_000644</name>
</gene>
<comment type="caution">
    <text evidence="5">The sequence shown here is derived from an EMBL/GenBank/DDBJ whole genome shotgun (WGS) entry which is preliminary data.</text>
</comment>
<feature type="compositionally biased region" description="Basic and acidic residues" evidence="1">
    <location>
        <begin position="2131"/>
        <end position="2145"/>
    </location>
</feature>
<feature type="compositionally biased region" description="Basic and acidic residues" evidence="1">
    <location>
        <begin position="596"/>
        <end position="608"/>
    </location>
</feature>
<dbReference type="InterPro" id="IPR011009">
    <property type="entry name" value="Kinase-like_dom_sf"/>
</dbReference>
<dbReference type="InterPro" id="IPR001763">
    <property type="entry name" value="Rhodanese-like_dom"/>
</dbReference>
<feature type="region of interest" description="Disordered" evidence="1">
    <location>
        <begin position="1312"/>
        <end position="1354"/>
    </location>
</feature>
<feature type="compositionally biased region" description="Polar residues" evidence="1">
    <location>
        <begin position="1965"/>
        <end position="1977"/>
    </location>
</feature>
<feature type="region of interest" description="Disordered" evidence="1">
    <location>
        <begin position="952"/>
        <end position="1010"/>
    </location>
</feature>
<feature type="compositionally biased region" description="Low complexity" evidence="1">
    <location>
        <begin position="1001"/>
        <end position="1010"/>
    </location>
</feature>
<feature type="compositionally biased region" description="Basic and acidic residues" evidence="1">
    <location>
        <begin position="152"/>
        <end position="186"/>
    </location>
</feature>
<feature type="compositionally biased region" description="Low complexity" evidence="1">
    <location>
        <begin position="192"/>
        <end position="204"/>
    </location>
</feature>
<feature type="compositionally biased region" description="Low complexity" evidence="1">
    <location>
        <begin position="2062"/>
        <end position="2074"/>
    </location>
</feature>
<proteinExistence type="predicted"/>
<feature type="compositionally biased region" description="Basic and acidic residues" evidence="1">
    <location>
        <begin position="2033"/>
        <end position="2044"/>
    </location>
</feature>
<feature type="domain" description="Rhodanese" evidence="4">
    <location>
        <begin position="2221"/>
        <end position="2251"/>
    </location>
</feature>
<feature type="compositionally biased region" description="Basic and acidic residues" evidence="1">
    <location>
        <begin position="93"/>
        <end position="114"/>
    </location>
</feature>
<dbReference type="SMART" id="SM00164">
    <property type="entry name" value="TBC"/>
    <property type="match status" value="1"/>
</dbReference>
<keyword evidence="5" id="KW-0808">Transferase</keyword>
<dbReference type="Proteomes" id="UP000221165">
    <property type="component" value="Unassembled WGS sequence"/>
</dbReference>
<dbReference type="PROSITE" id="PS50086">
    <property type="entry name" value="TBC_RABGAP"/>
    <property type="match status" value="1"/>
</dbReference>
<dbReference type="InterPro" id="IPR035969">
    <property type="entry name" value="Rab-GAP_TBC_sf"/>
</dbReference>
<feature type="compositionally biased region" description="Low complexity" evidence="1">
    <location>
        <begin position="961"/>
        <end position="976"/>
    </location>
</feature>
<dbReference type="PANTHER" id="PTHR13491:SF0">
    <property type="entry name" value="ZINC FINGER CCHC DOMAIN-CONTAINING PROTEIN 10"/>
    <property type="match status" value="1"/>
</dbReference>
<dbReference type="GeneID" id="94424087"/>
<keyword evidence="6" id="KW-1185">Reference proteome</keyword>
<protein>
    <submittedName>
        <fullName evidence="5">Tbc domain-containing kinase (Incomplete catalytic triad)</fullName>
    </submittedName>
</protein>
<dbReference type="PROSITE" id="PS50206">
    <property type="entry name" value="RHODANESE_3"/>
    <property type="match status" value="1"/>
</dbReference>
<accession>A0A2C6LFQ7</accession>
<feature type="compositionally biased region" description="Basic and acidic residues" evidence="1">
    <location>
        <begin position="1155"/>
        <end position="1175"/>
    </location>
</feature>
<dbReference type="SUPFAM" id="SSF56112">
    <property type="entry name" value="Protein kinase-like (PK-like)"/>
    <property type="match status" value="1"/>
</dbReference>
<feature type="region of interest" description="Disordered" evidence="1">
    <location>
        <begin position="646"/>
        <end position="677"/>
    </location>
</feature>
<dbReference type="VEuPathDB" id="ToxoDB:CSUI_000644"/>
<dbReference type="PANTHER" id="PTHR13491">
    <property type="entry name" value="ZCCHC10 PROTEIN"/>
    <property type="match status" value="1"/>
</dbReference>
<evidence type="ECO:0000313" key="5">
    <source>
        <dbReference type="EMBL" id="PHJ25504.1"/>
    </source>
</evidence>
<feature type="region of interest" description="Disordered" evidence="1">
    <location>
        <begin position="1954"/>
        <end position="2145"/>
    </location>
</feature>
<dbReference type="SUPFAM" id="SSF47923">
    <property type="entry name" value="Ypt/Rab-GAP domain of gyp1p"/>
    <property type="match status" value="1"/>
</dbReference>
<feature type="domain" description="Rab-GAP TBC" evidence="3">
    <location>
        <begin position="1662"/>
        <end position="1880"/>
    </location>
</feature>
<feature type="compositionally biased region" description="Low complexity" evidence="1">
    <location>
        <begin position="119"/>
        <end position="128"/>
    </location>
</feature>
<evidence type="ECO:0000259" key="4">
    <source>
        <dbReference type="PROSITE" id="PS50206"/>
    </source>
</evidence>
<dbReference type="InterPro" id="IPR036873">
    <property type="entry name" value="Rhodanese-like_dom_sf"/>
</dbReference>
<feature type="region of interest" description="Disordered" evidence="1">
    <location>
        <begin position="2289"/>
        <end position="2322"/>
    </location>
</feature>
<dbReference type="GO" id="GO:0004672">
    <property type="term" value="F:protein kinase activity"/>
    <property type="evidence" value="ECO:0007669"/>
    <property type="project" value="InterPro"/>
</dbReference>
<dbReference type="PROSITE" id="PS50011">
    <property type="entry name" value="PROTEIN_KINASE_DOM"/>
    <property type="match status" value="1"/>
</dbReference>
<dbReference type="InterPro" id="IPR000195">
    <property type="entry name" value="Rab-GAP-TBC_dom"/>
</dbReference>
<feature type="compositionally biased region" description="Basic and acidic residues" evidence="1">
    <location>
        <begin position="977"/>
        <end position="995"/>
    </location>
</feature>
<feature type="compositionally biased region" description="Basic and acidic residues" evidence="1">
    <location>
        <begin position="2079"/>
        <end position="2097"/>
    </location>
</feature>
<feature type="compositionally biased region" description="Polar residues" evidence="1">
    <location>
        <begin position="651"/>
        <end position="660"/>
    </location>
</feature>
<feature type="region of interest" description="Disordered" evidence="1">
    <location>
        <begin position="338"/>
        <end position="382"/>
    </location>
</feature>
<dbReference type="OrthoDB" id="1668230at2759"/>
<dbReference type="SUPFAM" id="SSF52821">
    <property type="entry name" value="Rhodanese/Cell cycle control phosphatase"/>
    <property type="match status" value="1"/>
</dbReference>
<evidence type="ECO:0000313" key="6">
    <source>
        <dbReference type="Proteomes" id="UP000221165"/>
    </source>
</evidence>
<evidence type="ECO:0000259" key="3">
    <source>
        <dbReference type="PROSITE" id="PS50086"/>
    </source>
</evidence>
<feature type="region of interest" description="Disordered" evidence="1">
    <location>
        <begin position="595"/>
        <end position="616"/>
    </location>
</feature>
<feature type="compositionally biased region" description="Basic and acidic residues" evidence="1">
    <location>
        <begin position="1436"/>
        <end position="1463"/>
    </location>
</feature>
<feature type="region of interest" description="Disordered" evidence="1">
    <location>
        <begin position="2352"/>
        <end position="2373"/>
    </location>
</feature>
<dbReference type="RefSeq" id="XP_067927150.1">
    <property type="nucleotide sequence ID" value="XM_068060876.1"/>
</dbReference>
<feature type="region of interest" description="Disordered" evidence="1">
    <location>
        <begin position="85"/>
        <end position="214"/>
    </location>
</feature>
<evidence type="ECO:0000259" key="2">
    <source>
        <dbReference type="PROSITE" id="PS50011"/>
    </source>
</evidence>
<dbReference type="SMART" id="SM00450">
    <property type="entry name" value="RHOD"/>
    <property type="match status" value="1"/>
</dbReference>